<dbReference type="Pfam" id="PF00589">
    <property type="entry name" value="Phage_integrase"/>
    <property type="match status" value="1"/>
</dbReference>
<dbReference type="InterPro" id="IPR010998">
    <property type="entry name" value="Integrase_recombinase_N"/>
</dbReference>
<dbReference type="AlphaFoldDB" id="A0A9X3E9L5"/>
<dbReference type="Gene3D" id="1.10.150.130">
    <property type="match status" value="1"/>
</dbReference>
<dbReference type="SUPFAM" id="SSF56349">
    <property type="entry name" value="DNA breaking-rejoining enzymes"/>
    <property type="match status" value="1"/>
</dbReference>
<dbReference type="PROSITE" id="PS51898">
    <property type="entry name" value="TYR_RECOMBINASE"/>
    <property type="match status" value="1"/>
</dbReference>
<dbReference type="Gene3D" id="1.10.443.10">
    <property type="entry name" value="Intergrase catalytic core"/>
    <property type="match status" value="1"/>
</dbReference>
<accession>A0A9X3E9L5</accession>
<dbReference type="GO" id="GO:0003677">
    <property type="term" value="F:DNA binding"/>
    <property type="evidence" value="ECO:0007669"/>
    <property type="project" value="UniProtKB-KW"/>
</dbReference>
<evidence type="ECO:0000256" key="1">
    <source>
        <dbReference type="ARBA" id="ARBA00008857"/>
    </source>
</evidence>
<dbReference type="Proteomes" id="UP001080333">
    <property type="component" value="Unassembled WGS sequence"/>
</dbReference>
<feature type="domain" description="Tyr recombinase" evidence="4">
    <location>
        <begin position="103"/>
        <end position="304"/>
    </location>
</feature>
<dbReference type="InterPro" id="IPR011010">
    <property type="entry name" value="DNA_brk_join_enz"/>
</dbReference>
<evidence type="ECO:0000256" key="2">
    <source>
        <dbReference type="ARBA" id="ARBA00023125"/>
    </source>
</evidence>
<dbReference type="InterPro" id="IPR002104">
    <property type="entry name" value="Integrase_catalytic"/>
</dbReference>
<dbReference type="RefSeq" id="WP_267287089.1">
    <property type="nucleotide sequence ID" value="NZ_QVOQ01000012.1"/>
</dbReference>
<comment type="caution">
    <text evidence="5">The sequence shown here is derived from an EMBL/GenBank/DDBJ whole genome shotgun (WGS) entry which is preliminary data.</text>
</comment>
<sequence>MYNLSTYFEYWVLNHKAGFVRDKTLAKYKTTGSWLKRLETEIPISKLSKSNYQEIIRLYSQVHSHKTVMDFHRQIRASILDAYDDGIIQKDFTRKVFLGGRAVKAKNMFLEEIEAKNLMQSFELEKKNGLTWEHFLALLLTTGLRFSEALALTKNDFDFQNLVIHVTKSYNYQKKGFVNHRFQPTKNESSIRTIALDLKTAWILRPIVENINHTMPIFPSIEGEGHPVIYNSTINNRLKKYCQLAKIPIITLHGLRHTHASVLIANGISIQVVAKRLGHANSITTQNTYIHLLKSTEQKANEKITSILINW</sequence>
<proteinExistence type="inferred from homology"/>
<comment type="similarity">
    <text evidence="1">Belongs to the 'phage' integrase family.</text>
</comment>
<evidence type="ECO:0000313" key="5">
    <source>
        <dbReference type="EMBL" id="MCX7578877.1"/>
    </source>
</evidence>
<dbReference type="InterPro" id="IPR050090">
    <property type="entry name" value="Tyrosine_recombinase_XerCD"/>
</dbReference>
<dbReference type="InterPro" id="IPR013762">
    <property type="entry name" value="Integrase-like_cat_sf"/>
</dbReference>
<dbReference type="GO" id="GO:0015074">
    <property type="term" value="P:DNA integration"/>
    <property type="evidence" value="ECO:0007669"/>
    <property type="project" value="InterPro"/>
</dbReference>
<organism evidence="5 6">
    <name type="scientific">Leuconostoc falkenbergense</name>
    <dbReference type="NCBI Taxonomy" id="2766470"/>
    <lineage>
        <taxon>Bacteria</taxon>
        <taxon>Bacillati</taxon>
        <taxon>Bacillota</taxon>
        <taxon>Bacilli</taxon>
        <taxon>Lactobacillales</taxon>
        <taxon>Lactobacillaceae</taxon>
        <taxon>Leuconostoc</taxon>
    </lineage>
</organism>
<evidence type="ECO:0000256" key="3">
    <source>
        <dbReference type="ARBA" id="ARBA00023172"/>
    </source>
</evidence>
<evidence type="ECO:0000259" key="4">
    <source>
        <dbReference type="PROSITE" id="PS51898"/>
    </source>
</evidence>
<keyword evidence="3" id="KW-0233">DNA recombination</keyword>
<dbReference type="EMBL" id="QVOQ01000012">
    <property type="protein sequence ID" value="MCX7578877.1"/>
    <property type="molecule type" value="Genomic_DNA"/>
</dbReference>
<name>A0A9X3E9L5_9LACO</name>
<evidence type="ECO:0000313" key="6">
    <source>
        <dbReference type="Proteomes" id="UP001080333"/>
    </source>
</evidence>
<dbReference type="PANTHER" id="PTHR30349:SF64">
    <property type="entry name" value="PROPHAGE INTEGRASE INTD-RELATED"/>
    <property type="match status" value="1"/>
</dbReference>
<reference evidence="5" key="1">
    <citation type="submission" date="2018-08" db="EMBL/GenBank/DDBJ databases">
        <title>Draft genome sequences of Leuconostoc spp. and Weissella spp. with biocontrol potential.</title>
        <authorList>
            <person name="Lo R."/>
            <person name="Ho V.T.T."/>
            <person name="Turner M.S."/>
        </authorList>
    </citation>
    <scope>NUCLEOTIDE SEQUENCE</scope>
    <source>
        <strain evidence="5">156</strain>
    </source>
</reference>
<keyword evidence="2" id="KW-0238">DNA-binding</keyword>
<gene>
    <name evidence="5" type="ORF">D0502_05705</name>
</gene>
<dbReference type="GO" id="GO:0006310">
    <property type="term" value="P:DNA recombination"/>
    <property type="evidence" value="ECO:0007669"/>
    <property type="project" value="UniProtKB-KW"/>
</dbReference>
<dbReference type="CDD" id="cd01189">
    <property type="entry name" value="INT_ICEBs1_C_like"/>
    <property type="match status" value="1"/>
</dbReference>
<protein>
    <submittedName>
        <fullName evidence="5">Site-specific integrase</fullName>
    </submittedName>
</protein>
<dbReference type="PANTHER" id="PTHR30349">
    <property type="entry name" value="PHAGE INTEGRASE-RELATED"/>
    <property type="match status" value="1"/>
</dbReference>